<dbReference type="InterPro" id="IPR005325">
    <property type="entry name" value="DUF308_memb"/>
</dbReference>
<feature type="transmembrane region" description="Helical" evidence="1">
    <location>
        <begin position="34"/>
        <end position="56"/>
    </location>
</feature>
<feature type="transmembrane region" description="Helical" evidence="1">
    <location>
        <begin position="68"/>
        <end position="87"/>
    </location>
</feature>
<dbReference type="PANTHER" id="PTHR34989:SF1">
    <property type="entry name" value="PROTEIN HDED"/>
    <property type="match status" value="1"/>
</dbReference>
<gene>
    <name evidence="2" type="ORF">C2L80_06535</name>
</gene>
<evidence type="ECO:0008006" key="4">
    <source>
        <dbReference type="Google" id="ProtNLM"/>
    </source>
</evidence>
<dbReference type="PANTHER" id="PTHR34989">
    <property type="entry name" value="PROTEIN HDED"/>
    <property type="match status" value="1"/>
</dbReference>
<dbReference type="Pfam" id="PF03729">
    <property type="entry name" value="DUF308"/>
    <property type="match status" value="1"/>
</dbReference>
<evidence type="ECO:0000313" key="3">
    <source>
        <dbReference type="Proteomes" id="UP000236488"/>
    </source>
</evidence>
<dbReference type="EMBL" id="PPEL01000030">
    <property type="protein sequence ID" value="PNV65448.1"/>
    <property type="molecule type" value="Genomic_DNA"/>
</dbReference>
<dbReference type="AlphaFoldDB" id="A0A2K2U5F9"/>
<feature type="transmembrane region" description="Helical" evidence="1">
    <location>
        <begin position="149"/>
        <end position="167"/>
    </location>
</feature>
<protein>
    <recommendedName>
        <fullName evidence="4">DUF308 domain-containing protein</fullName>
    </recommendedName>
</protein>
<feature type="transmembrane region" description="Helical" evidence="1">
    <location>
        <begin position="9"/>
        <end position="28"/>
    </location>
</feature>
<keyword evidence="1" id="KW-1133">Transmembrane helix</keyword>
<proteinExistence type="predicted"/>
<keyword evidence="1" id="KW-0812">Transmembrane</keyword>
<feature type="transmembrane region" description="Helical" evidence="1">
    <location>
        <begin position="93"/>
        <end position="111"/>
    </location>
</feature>
<evidence type="ECO:0000313" key="2">
    <source>
        <dbReference type="EMBL" id="PNV65448.1"/>
    </source>
</evidence>
<dbReference type="Proteomes" id="UP000236488">
    <property type="component" value="Unassembled WGS sequence"/>
</dbReference>
<sequence>MNTVKKHDAGLIVAGVLLVLCAFLLFFAPGVALVTLTAIAGAAFLVSGVFDIVAYVRFRAAMSLSGWAVAYAVLDIVVGLMLLVHPFAFAAVIPWVVGFFFALFGAVEIAGSLRIRKVGAPMWGWMLFSGIVSALCGLAFFVVPATLSIFLAVFVLMRGASLVVYGWNAGKALTL</sequence>
<name>A0A2K2U5F9_9ACTN</name>
<feature type="transmembrane region" description="Helical" evidence="1">
    <location>
        <begin position="123"/>
        <end position="143"/>
    </location>
</feature>
<organism evidence="2 3">
    <name type="scientific">Rubneribacter badeniensis</name>
    <dbReference type="NCBI Taxonomy" id="2070688"/>
    <lineage>
        <taxon>Bacteria</taxon>
        <taxon>Bacillati</taxon>
        <taxon>Actinomycetota</taxon>
        <taxon>Coriobacteriia</taxon>
        <taxon>Eggerthellales</taxon>
        <taxon>Eggerthellaceae</taxon>
        <taxon>Rubneribacter</taxon>
    </lineage>
</organism>
<keyword evidence="3" id="KW-1185">Reference proteome</keyword>
<comment type="caution">
    <text evidence="2">The sequence shown here is derived from an EMBL/GenBank/DDBJ whole genome shotgun (WGS) entry which is preliminary data.</text>
</comment>
<dbReference type="InterPro" id="IPR052712">
    <property type="entry name" value="Acid_resist_chaperone_HdeD"/>
</dbReference>
<dbReference type="RefSeq" id="WP_103262874.1">
    <property type="nucleotide sequence ID" value="NZ_PPEL01000030.1"/>
</dbReference>
<accession>A0A2K2U5F9</accession>
<keyword evidence="1" id="KW-0472">Membrane</keyword>
<evidence type="ECO:0000256" key="1">
    <source>
        <dbReference type="SAM" id="Phobius"/>
    </source>
</evidence>
<reference evidence="2 3" key="1">
    <citation type="journal article" date="2018" name="Int. J. Syst. Evol. Microbiol.">
        <title>Rubneribacter badeniensis gen. nov., sp. nov. and Enteroscipio rubneri gen. nov., sp. nov., new members of the Eggerthellaceae isolated from human faeces.</title>
        <authorList>
            <person name="Danylec N."/>
            <person name="Gobl A."/>
            <person name="Stoll D.A."/>
            <person name="Hetzer B."/>
            <person name="Kulling S.E."/>
            <person name="Huch M."/>
        </authorList>
    </citation>
    <scope>NUCLEOTIDE SEQUENCE [LARGE SCALE GENOMIC DNA]</scope>
    <source>
        <strain evidence="2 3">ResAG-85</strain>
    </source>
</reference>
<dbReference type="GO" id="GO:0005886">
    <property type="term" value="C:plasma membrane"/>
    <property type="evidence" value="ECO:0007669"/>
    <property type="project" value="TreeGrafter"/>
</dbReference>